<gene>
    <name evidence="3" type="ORF">C9E81_02805</name>
</gene>
<dbReference type="Pfam" id="PF04102">
    <property type="entry name" value="SlyX"/>
    <property type="match status" value="1"/>
</dbReference>
<reference evidence="3 4" key="1">
    <citation type="submission" date="2018-07" db="EMBL/GenBank/DDBJ databases">
        <authorList>
            <person name="Zhang Y."/>
            <person name="Wang L."/>
            <person name="Ma S."/>
        </authorList>
    </citation>
    <scope>NUCLEOTIDE SEQUENCE [LARGE SCALE GENOMIC DNA]</scope>
    <source>
        <strain evidence="3 4">4-2</strain>
    </source>
</reference>
<accession>A0A3M0MJD6</accession>
<sequence>MDKQQQARIEHLEEALAHLTRLTDDLSEVIARQDAEIARLTRLVEMLMRAEAEREADTGSTVPLADQRPPHW</sequence>
<feature type="region of interest" description="Disordered" evidence="2">
    <location>
        <begin position="52"/>
        <end position="72"/>
    </location>
</feature>
<dbReference type="OrthoDB" id="285836at2"/>
<dbReference type="EMBL" id="QOKZ01000001">
    <property type="protein sequence ID" value="RMC37688.1"/>
    <property type="molecule type" value="Genomic_DNA"/>
</dbReference>
<comment type="caution">
    <text evidence="3">The sequence shown here is derived from an EMBL/GenBank/DDBJ whole genome shotgun (WGS) entry which is preliminary data.</text>
</comment>
<proteinExistence type="predicted"/>
<evidence type="ECO:0000313" key="3">
    <source>
        <dbReference type="EMBL" id="RMC37688.1"/>
    </source>
</evidence>
<evidence type="ECO:0000256" key="1">
    <source>
        <dbReference type="SAM" id="Coils"/>
    </source>
</evidence>
<name>A0A3M0MJD6_9RHOB</name>
<protein>
    <submittedName>
        <fullName evidence="3">SlyX protein</fullName>
    </submittedName>
</protein>
<dbReference type="RefSeq" id="WP_122110775.1">
    <property type="nucleotide sequence ID" value="NZ_QOKZ01000001.1"/>
</dbReference>
<feature type="coiled-coil region" evidence="1">
    <location>
        <begin position="2"/>
        <end position="50"/>
    </location>
</feature>
<keyword evidence="4" id="KW-1185">Reference proteome</keyword>
<organism evidence="3 4">
    <name type="scientific">Paracoccus alkanivorans</name>
    <dbReference type="NCBI Taxonomy" id="2116655"/>
    <lineage>
        <taxon>Bacteria</taxon>
        <taxon>Pseudomonadati</taxon>
        <taxon>Pseudomonadota</taxon>
        <taxon>Alphaproteobacteria</taxon>
        <taxon>Rhodobacterales</taxon>
        <taxon>Paracoccaceae</taxon>
        <taxon>Paracoccus</taxon>
    </lineage>
</organism>
<dbReference type="Proteomes" id="UP000273516">
    <property type="component" value="Unassembled WGS sequence"/>
</dbReference>
<evidence type="ECO:0000256" key="2">
    <source>
        <dbReference type="SAM" id="MobiDB-lite"/>
    </source>
</evidence>
<dbReference type="AlphaFoldDB" id="A0A3M0MJD6"/>
<keyword evidence="1" id="KW-0175">Coiled coil</keyword>
<dbReference type="InterPro" id="IPR007236">
    <property type="entry name" value="SlyX"/>
</dbReference>
<evidence type="ECO:0000313" key="4">
    <source>
        <dbReference type="Proteomes" id="UP000273516"/>
    </source>
</evidence>